<name>A0A514CE77_9BACT</name>
<evidence type="ECO:0000313" key="1">
    <source>
        <dbReference type="EMBL" id="QDH77954.1"/>
    </source>
</evidence>
<keyword evidence="2" id="KW-1185">Reference proteome</keyword>
<sequence>MDFKDYKLQKIPPEYRYKIYQYEAHQDWTKRFQMIMEDKLARNLIDLLTTNKKRDQLKLLKGVSFTSFTLTKLIFYAYENLGYKFSYYSSEQLPKGIKYTDLPYVIELGENEKDIDIIGETELSEGQLKNIIKHRKRIIAKFIEKEDQWHCFYITYKSLSGEESWNDGQPHYHYLSDKFGVPRDEVVLGIKNGKMPSTPVHIGIEG</sequence>
<accession>A0A514CE77</accession>
<proteinExistence type="predicted"/>
<dbReference type="KEGG" id="echi:FKX85_02440"/>
<dbReference type="EMBL" id="CP041253">
    <property type="protein sequence ID" value="QDH77954.1"/>
    <property type="molecule type" value="Genomic_DNA"/>
</dbReference>
<protein>
    <submittedName>
        <fullName evidence="1">Uncharacterized protein</fullName>
    </submittedName>
</protein>
<dbReference type="OrthoDB" id="982202at2"/>
<dbReference type="AlphaFoldDB" id="A0A514CE77"/>
<gene>
    <name evidence="1" type="ORF">FKX85_02440</name>
</gene>
<organism evidence="1 2">
    <name type="scientific">Echinicola soli</name>
    <dbReference type="NCBI Taxonomy" id="2591634"/>
    <lineage>
        <taxon>Bacteria</taxon>
        <taxon>Pseudomonadati</taxon>
        <taxon>Bacteroidota</taxon>
        <taxon>Cytophagia</taxon>
        <taxon>Cytophagales</taxon>
        <taxon>Cyclobacteriaceae</taxon>
        <taxon>Echinicola</taxon>
    </lineage>
</organism>
<dbReference type="RefSeq" id="WP_141613218.1">
    <property type="nucleotide sequence ID" value="NZ_CP041253.1"/>
</dbReference>
<dbReference type="Proteomes" id="UP000316614">
    <property type="component" value="Chromosome"/>
</dbReference>
<reference evidence="1 2" key="1">
    <citation type="submission" date="2019-06" db="EMBL/GenBank/DDBJ databases">
        <title>Echinicola alkalisoli sp. nov. isolated from saline soil.</title>
        <authorList>
            <person name="Sun J.-Q."/>
            <person name="Xu L."/>
        </authorList>
    </citation>
    <scope>NUCLEOTIDE SEQUENCE [LARGE SCALE GENOMIC DNA]</scope>
    <source>
        <strain evidence="1 2">LN3S3</strain>
    </source>
</reference>
<evidence type="ECO:0000313" key="2">
    <source>
        <dbReference type="Proteomes" id="UP000316614"/>
    </source>
</evidence>